<dbReference type="SMART" id="SM00448">
    <property type="entry name" value="REC"/>
    <property type="match status" value="1"/>
</dbReference>
<dbReference type="Pfam" id="PF00072">
    <property type="entry name" value="Response_reg"/>
    <property type="match status" value="1"/>
</dbReference>
<name>A0A645AAT8_9ZZZZ</name>
<dbReference type="AlphaFoldDB" id="A0A645AAT8"/>
<dbReference type="EMBL" id="VSSQ01012513">
    <property type="protein sequence ID" value="MPM49411.1"/>
    <property type="molecule type" value="Genomic_DNA"/>
</dbReference>
<dbReference type="SUPFAM" id="SSF52172">
    <property type="entry name" value="CheY-like"/>
    <property type="match status" value="1"/>
</dbReference>
<dbReference type="Gene3D" id="3.40.50.2300">
    <property type="match status" value="1"/>
</dbReference>
<evidence type="ECO:0000256" key="1">
    <source>
        <dbReference type="ARBA" id="ARBA00022553"/>
    </source>
</evidence>
<dbReference type="PROSITE" id="PS50110">
    <property type="entry name" value="RESPONSE_REGULATORY"/>
    <property type="match status" value="1"/>
</dbReference>
<organism evidence="3">
    <name type="scientific">bioreactor metagenome</name>
    <dbReference type="NCBI Taxonomy" id="1076179"/>
    <lineage>
        <taxon>unclassified sequences</taxon>
        <taxon>metagenomes</taxon>
        <taxon>ecological metagenomes</taxon>
    </lineage>
</organism>
<dbReference type="InterPro" id="IPR001789">
    <property type="entry name" value="Sig_transdc_resp-reg_receiver"/>
</dbReference>
<reference evidence="3" key="1">
    <citation type="submission" date="2019-08" db="EMBL/GenBank/DDBJ databases">
        <authorList>
            <person name="Kucharzyk K."/>
            <person name="Murdoch R.W."/>
            <person name="Higgins S."/>
            <person name="Loffler F."/>
        </authorList>
    </citation>
    <scope>NUCLEOTIDE SEQUENCE</scope>
</reference>
<sequence length="105" mass="11895">MYISTLLAKSKNQVIRACNGQEAIELVSKYKNINLVLMDIKMPVMDGFEALKRIRTISPQLPVIAQTAYALPEDERKICKAGFDGYITKPIIKEKLIETINKILK</sequence>
<dbReference type="PANTHER" id="PTHR45339">
    <property type="entry name" value="HYBRID SIGNAL TRANSDUCTION HISTIDINE KINASE J"/>
    <property type="match status" value="1"/>
</dbReference>
<comment type="caution">
    <text evidence="3">The sequence shown here is derived from an EMBL/GenBank/DDBJ whole genome shotgun (WGS) entry which is preliminary data.</text>
</comment>
<dbReference type="InterPro" id="IPR011006">
    <property type="entry name" value="CheY-like_superfamily"/>
</dbReference>
<dbReference type="GO" id="GO:0000160">
    <property type="term" value="P:phosphorelay signal transduction system"/>
    <property type="evidence" value="ECO:0007669"/>
    <property type="project" value="InterPro"/>
</dbReference>
<accession>A0A645AAT8</accession>
<evidence type="ECO:0000313" key="3">
    <source>
        <dbReference type="EMBL" id="MPM49411.1"/>
    </source>
</evidence>
<protein>
    <submittedName>
        <fullName evidence="3">Polar-differentiation response regulator DivK</fullName>
    </submittedName>
</protein>
<dbReference type="PANTHER" id="PTHR45339:SF3">
    <property type="entry name" value="HISTIDINE KINASE"/>
    <property type="match status" value="1"/>
</dbReference>
<evidence type="ECO:0000259" key="2">
    <source>
        <dbReference type="PROSITE" id="PS50110"/>
    </source>
</evidence>
<feature type="domain" description="Response regulatory" evidence="2">
    <location>
        <begin position="1"/>
        <end position="104"/>
    </location>
</feature>
<proteinExistence type="predicted"/>
<keyword evidence="1" id="KW-0597">Phosphoprotein</keyword>
<gene>
    <name evidence="3" type="primary">divK_7</name>
    <name evidence="3" type="ORF">SDC9_96140</name>
</gene>
<dbReference type="CDD" id="cd17546">
    <property type="entry name" value="REC_hyHK_CKI1_RcsC-like"/>
    <property type="match status" value="1"/>
</dbReference>